<feature type="domain" description="C2H2-type" evidence="12">
    <location>
        <begin position="214"/>
        <end position="241"/>
    </location>
</feature>
<dbReference type="FunFam" id="3.30.160.60:FF:000130">
    <property type="entry name" value="Spalt-like transcription factor 4"/>
    <property type="match status" value="1"/>
</dbReference>
<feature type="domain" description="C2H2-type" evidence="12">
    <location>
        <begin position="102"/>
        <end position="129"/>
    </location>
</feature>
<keyword evidence="3" id="KW-0479">Metal-binding</keyword>
<feature type="domain" description="C2H2-type" evidence="12">
    <location>
        <begin position="186"/>
        <end position="213"/>
    </location>
</feature>
<evidence type="ECO:0000256" key="1">
    <source>
        <dbReference type="ARBA" id="ARBA00004123"/>
    </source>
</evidence>
<keyword evidence="6" id="KW-0862">Zinc</keyword>
<dbReference type="Gene3D" id="3.30.160.60">
    <property type="entry name" value="Classic Zinc Finger"/>
    <property type="match status" value="7"/>
</dbReference>
<evidence type="ECO:0000313" key="13">
    <source>
        <dbReference type="EMBL" id="GFR26955.1"/>
    </source>
</evidence>
<gene>
    <name evidence="13" type="primary">znf711</name>
    <name evidence="13" type="ORF">TNCT_548431</name>
</gene>
<dbReference type="EMBL" id="BMAO01028727">
    <property type="protein sequence ID" value="GFR26955.1"/>
    <property type="molecule type" value="Genomic_DNA"/>
</dbReference>
<accession>A0A8X6JA22</accession>
<dbReference type="Pfam" id="PF13909">
    <property type="entry name" value="zf-H2C2_5"/>
    <property type="match status" value="1"/>
</dbReference>
<keyword evidence="5 11" id="KW-0863">Zinc-finger</keyword>
<evidence type="ECO:0000256" key="9">
    <source>
        <dbReference type="ARBA" id="ARBA00023163"/>
    </source>
</evidence>
<dbReference type="GO" id="GO:0000981">
    <property type="term" value="F:DNA-binding transcription factor activity, RNA polymerase II-specific"/>
    <property type="evidence" value="ECO:0007669"/>
    <property type="project" value="TreeGrafter"/>
</dbReference>
<dbReference type="Proteomes" id="UP000887116">
    <property type="component" value="Unassembled WGS sequence"/>
</dbReference>
<feature type="domain" description="C2H2-type" evidence="12">
    <location>
        <begin position="419"/>
        <end position="441"/>
    </location>
</feature>
<dbReference type="PANTHER" id="PTHR24394">
    <property type="entry name" value="ZINC FINGER PROTEIN"/>
    <property type="match status" value="1"/>
</dbReference>
<evidence type="ECO:0000256" key="7">
    <source>
        <dbReference type="ARBA" id="ARBA00023015"/>
    </source>
</evidence>
<evidence type="ECO:0000313" key="14">
    <source>
        <dbReference type="Proteomes" id="UP000887116"/>
    </source>
</evidence>
<evidence type="ECO:0000256" key="11">
    <source>
        <dbReference type="PROSITE-ProRule" id="PRU00042"/>
    </source>
</evidence>
<dbReference type="InterPro" id="IPR036236">
    <property type="entry name" value="Znf_C2H2_sf"/>
</dbReference>
<evidence type="ECO:0000256" key="6">
    <source>
        <dbReference type="ARBA" id="ARBA00022833"/>
    </source>
</evidence>
<dbReference type="SMART" id="SM00355">
    <property type="entry name" value="ZnF_C2H2"/>
    <property type="match status" value="8"/>
</dbReference>
<dbReference type="AlphaFoldDB" id="A0A8X6JA22"/>
<feature type="domain" description="C2H2-type" evidence="12">
    <location>
        <begin position="391"/>
        <end position="418"/>
    </location>
</feature>
<dbReference type="PROSITE" id="PS00028">
    <property type="entry name" value="ZINC_FINGER_C2H2_1"/>
    <property type="match status" value="2"/>
</dbReference>
<evidence type="ECO:0000256" key="2">
    <source>
        <dbReference type="ARBA" id="ARBA00006991"/>
    </source>
</evidence>
<dbReference type="Pfam" id="PF00096">
    <property type="entry name" value="zf-C2H2"/>
    <property type="match status" value="4"/>
</dbReference>
<dbReference type="FunFam" id="3.30.160.60:FF:000325">
    <property type="entry name" value="ZFP90 zinc finger protein"/>
    <property type="match status" value="1"/>
</dbReference>
<evidence type="ECO:0000256" key="8">
    <source>
        <dbReference type="ARBA" id="ARBA00023125"/>
    </source>
</evidence>
<keyword evidence="7" id="KW-0805">Transcription regulation</keyword>
<sequence length="446" mass="51100">MNYILSDVGLEEDFDVRVSRNEIENISIPTYSCNLCDYSTIDKSNMKRHMRQHTGERPYTHKTVHFVSLTLAILVGTNLPGFLEKPSAEQTVSPTFKGYQMLSCNFCEYKTYHKTNMNTHLRRHTGERPFVCIQSSNASLENDMGTFLAKFKVYDCIHCVNLHHERITEPSAKQFITTDAIAFTMHTCSYCKYETVYRSDLTKHMRKHTGERPFICKICGKSFAQNSNLKTHEQLHALQNLHVCNLLEFVHEVTSNGSGDNVENLKNHVCLYCGYVASYRSGLINHIRKHTGTLIPATNPNLNVSNVKRSSGSSRGPPMLSCLHCNYTTVHKSNFKAHLRKHTGERPFVCKICGNVSVREMKRRSFLENLGADDKQFPVIMKIKTETLTKFSCSFCGYITPYKTTMKNHIRKHTGERPFVCDICGRDFTRKQSLQLHHASHEKPLI</sequence>
<keyword evidence="4" id="KW-0677">Repeat</keyword>
<dbReference type="GO" id="GO:0008270">
    <property type="term" value="F:zinc ion binding"/>
    <property type="evidence" value="ECO:0007669"/>
    <property type="project" value="UniProtKB-KW"/>
</dbReference>
<comment type="similarity">
    <text evidence="2">Belongs to the krueppel C2H2-type zinc-finger protein family.</text>
</comment>
<dbReference type="OrthoDB" id="6437202at2759"/>
<keyword evidence="14" id="KW-1185">Reference proteome</keyword>
<dbReference type="PROSITE" id="PS50157">
    <property type="entry name" value="ZINC_FINGER_C2H2_2"/>
    <property type="match status" value="8"/>
</dbReference>
<evidence type="ECO:0000259" key="12">
    <source>
        <dbReference type="PROSITE" id="PS50157"/>
    </source>
</evidence>
<reference evidence="13" key="1">
    <citation type="submission" date="2020-07" db="EMBL/GenBank/DDBJ databases">
        <title>Multicomponent nature underlies the extraordinary mechanical properties of spider dragline silk.</title>
        <authorList>
            <person name="Kono N."/>
            <person name="Nakamura H."/>
            <person name="Mori M."/>
            <person name="Yoshida Y."/>
            <person name="Ohtoshi R."/>
            <person name="Malay A.D."/>
            <person name="Moran D.A.P."/>
            <person name="Tomita M."/>
            <person name="Numata K."/>
            <person name="Arakawa K."/>
        </authorList>
    </citation>
    <scope>NUCLEOTIDE SEQUENCE</scope>
</reference>
<organism evidence="13 14">
    <name type="scientific">Trichonephila clavata</name>
    <name type="common">Joro spider</name>
    <name type="synonym">Nephila clavata</name>
    <dbReference type="NCBI Taxonomy" id="2740835"/>
    <lineage>
        <taxon>Eukaryota</taxon>
        <taxon>Metazoa</taxon>
        <taxon>Ecdysozoa</taxon>
        <taxon>Arthropoda</taxon>
        <taxon>Chelicerata</taxon>
        <taxon>Arachnida</taxon>
        <taxon>Araneae</taxon>
        <taxon>Araneomorphae</taxon>
        <taxon>Entelegynae</taxon>
        <taxon>Araneoidea</taxon>
        <taxon>Nephilidae</taxon>
        <taxon>Trichonephila</taxon>
    </lineage>
</organism>
<evidence type="ECO:0000256" key="5">
    <source>
        <dbReference type="ARBA" id="ARBA00022771"/>
    </source>
</evidence>
<keyword evidence="8" id="KW-0238">DNA-binding</keyword>
<comment type="subcellular location">
    <subcellularLocation>
        <location evidence="1">Nucleus</location>
    </subcellularLocation>
</comment>
<name>A0A8X6JA22_TRICU</name>
<feature type="domain" description="C2H2-type" evidence="12">
    <location>
        <begin position="31"/>
        <end position="58"/>
    </location>
</feature>
<dbReference type="GO" id="GO:0003677">
    <property type="term" value="F:DNA binding"/>
    <property type="evidence" value="ECO:0007669"/>
    <property type="project" value="UniProtKB-KW"/>
</dbReference>
<dbReference type="SUPFAM" id="SSF57667">
    <property type="entry name" value="beta-beta-alpha zinc fingers"/>
    <property type="match status" value="5"/>
</dbReference>
<feature type="domain" description="C2H2-type" evidence="12">
    <location>
        <begin position="268"/>
        <end position="292"/>
    </location>
</feature>
<keyword evidence="10" id="KW-0539">Nucleus</keyword>
<dbReference type="PANTHER" id="PTHR24394:SF29">
    <property type="entry name" value="MYONEURIN"/>
    <property type="match status" value="1"/>
</dbReference>
<evidence type="ECO:0000256" key="10">
    <source>
        <dbReference type="ARBA" id="ARBA00023242"/>
    </source>
</evidence>
<proteinExistence type="inferred from homology"/>
<feature type="domain" description="C2H2-type" evidence="12">
    <location>
        <begin position="320"/>
        <end position="347"/>
    </location>
</feature>
<dbReference type="FunFam" id="3.30.160.60:FF:000628">
    <property type="entry name" value="zinc finger protein 768"/>
    <property type="match status" value="1"/>
</dbReference>
<keyword evidence="9" id="KW-0804">Transcription</keyword>
<comment type="caution">
    <text evidence="13">The sequence shown here is derived from an EMBL/GenBank/DDBJ whole genome shotgun (WGS) entry which is preliminary data.</text>
</comment>
<dbReference type="InterPro" id="IPR013087">
    <property type="entry name" value="Znf_C2H2_type"/>
</dbReference>
<evidence type="ECO:0000256" key="4">
    <source>
        <dbReference type="ARBA" id="ARBA00022737"/>
    </source>
</evidence>
<evidence type="ECO:0000256" key="3">
    <source>
        <dbReference type="ARBA" id="ARBA00022723"/>
    </source>
</evidence>
<dbReference type="GO" id="GO:0005634">
    <property type="term" value="C:nucleus"/>
    <property type="evidence" value="ECO:0007669"/>
    <property type="project" value="UniProtKB-SubCell"/>
</dbReference>
<protein>
    <submittedName>
        <fullName evidence="13">Zinc finger protein 711</fullName>
    </submittedName>
</protein>